<feature type="compositionally biased region" description="Polar residues" evidence="1">
    <location>
        <begin position="45"/>
        <end position="55"/>
    </location>
</feature>
<dbReference type="AlphaFoldDB" id="A0A8E2E276"/>
<evidence type="ECO:0000256" key="1">
    <source>
        <dbReference type="SAM" id="MobiDB-lite"/>
    </source>
</evidence>
<feature type="compositionally biased region" description="Polar residues" evidence="1">
    <location>
        <begin position="184"/>
        <end position="202"/>
    </location>
</feature>
<evidence type="ECO:0000313" key="3">
    <source>
        <dbReference type="Proteomes" id="UP000250266"/>
    </source>
</evidence>
<keyword evidence="3" id="KW-1185">Reference proteome</keyword>
<sequence length="202" mass="22114">MGHPGAMNLHLLVGHIRQNLIAKTQQQGRKDWEGRDLQQGGWPISHTNHCSGENNSSDEELEAAAAMVILHTPLPRERGRLKKLQKRQKWEQAVSREQIKEICSTRDTLISRARGQLLAHHSSVLLSMRPPFPSSSALVGCQIRESAPGLDSLPTTSAAGPIVLSPGAKWHSPSFSLAAARSQPKLQNHQVAERSTSSKQPA</sequence>
<feature type="region of interest" description="Disordered" evidence="1">
    <location>
        <begin position="178"/>
        <end position="202"/>
    </location>
</feature>
<dbReference type="Proteomes" id="UP000250266">
    <property type="component" value="Unassembled WGS sequence"/>
</dbReference>
<evidence type="ECO:0000313" key="2">
    <source>
        <dbReference type="EMBL" id="OCK76002.1"/>
    </source>
</evidence>
<reference evidence="2 3" key="1">
    <citation type="journal article" date="2016" name="Nat. Commun.">
        <title>Ectomycorrhizal ecology is imprinted in the genome of the dominant symbiotic fungus Cenococcum geophilum.</title>
        <authorList>
            <consortium name="DOE Joint Genome Institute"/>
            <person name="Peter M."/>
            <person name="Kohler A."/>
            <person name="Ohm R.A."/>
            <person name="Kuo A."/>
            <person name="Krutzmann J."/>
            <person name="Morin E."/>
            <person name="Arend M."/>
            <person name="Barry K.W."/>
            <person name="Binder M."/>
            <person name="Choi C."/>
            <person name="Clum A."/>
            <person name="Copeland A."/>
            <person name="Grisel N."/>
            <person name="Haridas S."/>
            <person name="Kipfer T."/>
            <person name="LaButti K."/>
            <person name="Lindquist E."/>
            <person name="Lipzen A."/>
            <person name="Maire R."/>
            <person name="Meier B."/>
            <person name="Mihaltcheva S."/>
            <person name="Molinier V."/>
            <person name="Murat C."/>
            <person name="Poggeler S."/>
            <person name="Quandt C.A."/>
            <person name="Sperisen C."/>
            <person name="Tritt A."/>
            <person name="Tisserant E."/>
            <person name="Crous P.W."/>
            <person name="Henrissat B."/>
            <person name="Nehls U."/>
            <person name="Egli S."/>
            <person name="Spatafora J.W."/>
            <person name="Grigoriev I.V."/>
            <person name="Martin F.M."/>
        </authorList>
    </citation>
    <scope>NUCLEOTIDE SEQUENCE [LARGE SCALE GENOMIC DNA]</scope>
    <source>
        <strain evidence="2 3">CBS 459.81</strain>
    </source>
</reference>
<protein>
    <submittedName>
        <fullName evidence="2">Uncharacterized protein</fullName>
    </submittedName>
</protein>
<accession>A0A8E2E276</accession>
<feature type="region of interest" description="Disordered" evidence="1">
    <location>
        <begin position="24"/>
        <end position="56"/>
    </location>
</feature>
<dbReference type="EMBL" id="KV745252">
    <property type="protein sequence ID" value="OCK76002.1"/>
    <property type="molecule type" value="Genomic_DNA"/>
</dbReference>
<gene>
    <name evidence="2" type="ORF">K432DRAFT_446325</name>
</gene>
<organism evidence="2 3">
    <name type="scientific">Lepidopterella palustris CBS 459.81</name>
    <dbReference type="NCBI Taxonomy" id="1314670"/>
    <lineage>
        <taxon>Eukaryota</taxon>
        <taxon>Fungi</taxon>
        <taxon>Dikarya</taxon>
        <taxon>Ascomycota</taxon>
        <taxon>Pezizomycotina</taxon>
        <taxon>Dothideomycetes</taxon>
        <taxon>Pleosporomycetidae</taxon>
        <taxon>Mytilinidiales</taxon>
        <taxon>Argynnaceae</taxon>
        <taxon>Lepidopterella</taxon>
    </lineage>
</organism>
<name>A0A8E2E276_9PEZI</name>
<proteinExistence type="predicted"/>